<name>A0A856MCA0_9CYAN</name>
<proteinExistence type="predicted"/>
<keyword evidence="2" id="KW-1185">Reference proteome</keyword>
<accession>A0A856MCA0</accession>
<dbReference type="AlphaFoldDB" id="A0A856MCA0"/>
<dbReference type="Proteomes" id="UP000503129">
    <property type="component" value="Chromosome"/>
</dbReference>
<dbReference type="EMBL" id="CP030118">
    <property type="protein sequence ID" value="QDL08803.1"/>
    <property type="molecule type" value="Genomic_DNA"/>
</dbReference>
<organism evidence="1 2">
    <name type="scientific">Brasilonema sennae CENA114</name>
    <dbReference type="NCBI Taxonomy" id="415709"/>
    <lineage>
        <taxon>Bacteria</taxon>
        <taxon>Bacillati</taxon>
        <taxon>Cyanobacteriota</taxon>
        <taxon>Cyanophyceae</taxon>
        <taxon>Nostocales</taxon>
        <taxon>Scytonemataceae</taxon>
        <taxon>Brasilonema</taxon>
        <taxon>Bromeliae group (in: Brasilonema)</taxon>
    </lineage>
</organism>
<reference evidence="1 2" key="1">
    <citation type="submission" date="2018-06" db="EMBL/GenBank/DDBJ databases">
        <title>Comparative genomics of Brasilonema spp. strains.</title>
        <authorList>
            <person name="Alvarenga D.O."/>
            <person name="Fiore M.F."/>
            <person name="Varani A.M."/>
        </authorList>
    </citation>
    <scope>NUCLEOTIDE SEQUENCE [LARGE SCALE GENOMIC DNA]</scope>
    <source>
        <strain evidence="1 2">CENA114</strain>
    </source>
</reference>
<protein>
    <submittedName>
        <fullName evidence="1">Uncharacterized protein</fullName>
    </submittedName>
</protein>
<evidence type="ECO:0000313" key="2">
    <source>
        <dbReference type="Proteomes" id="UP000503129"/>
    </source>
</evidence>
<sequence>MSLAAADGECVTFKLEQVILPRGGGDEFFDGCAKSSRTDAVKSAFSVVFIEALLCLVDMSVEEKAETTDR</sequence>
<dbReference type="KEGG" id="bsen:DP114_13695"/>
<gene>
    <name evidence="1" type="ORF">DP114_13695</name>
</gene>
<evidence type="ECO:0000313" key="1">
    <source>
        <dbReference type="EMBL" id="QDL08803.1"/>
    </source>
</evidence>